<dbReference type="Proteomes" id="UP000063789">
    <property type="component" value="Chromosome"/>
</dbReference>
<keyword evidence="4" id="KW-1185">Reference proteome</keyword>
<keyword evidence="1" id="KW-0812">Transmembrane</keyword>
<dbReference type="PATRIC" id="fig|1136941.3.peg.147"/>
<gene>
    <name evidence="3" type="ORF">ACH46_00725</name>
</gene>
<evidence type="ECO:0000313" key="4">
    <source>
        <dbReference type="Proteomes" id="UP000063789"/>
    </source>
</evidence>
<sequence>MRKVVVPNPPADYIHPSGTHVLGHPAVGAWAAYGRAVAETRGILIPQPAPLEKSGRSVLSYVKWAIVAWLVFLVVTIVFAALGGTENPSTQPLMAAMISLLIISFLFVLVVGGVIVGGAYGIAVFTNKHKIGAGGAVGIAGAAYMKRRGIPAAGTDHSPVFRTVGPIIEAARSGNEQQVPDHAKPWLIGAAAEEKVGLMLNALGPGWEVAHDIEIYENENVRANIDHLIFHPTLGLFMVDTKRWSGNTSVANGVFVADFDDGGHRARSVDTLRWEASMLNSPVRGIIVVVVDGTVGVGNGYAFINGPETIVIAVEQNMFGDMLKALNPVNDGITYSSPSEILSWRKHLLLPRM</sequence>
<keyword evidence="1" id="KW-1133">Transmembrane helix</keyword>
<evidence type="ECO:0000256" key="1">
    <source>
        <dbReference type="SAM" id="Phobius"/>
    </source>
</evidence>
<reference evidence="3 4" key="2">
    <citation type="journal article" date="2017" name="Int. J. Syst. Evol. Microbiol.">
        <title>Gordonia phthalatica sp. nov., a di-n-butyl phthalate-degrading bacterium isolated from activated sludge.</title>
        <authorList>
            <person name="Jin D."/>
            <person name="Kong X."/>
            <person name="Jia M."/>
            <person name="Yu X."/>
            <person name="Wang X."/>
            <person name="Zhuang X."/>
            <person name="Deng Y."/>
            <person name="Bai Z."/>
        </authorList>
    </citation>
    <scope>NUCLEOTIDE SEQUENCE [LARGE SCALE GENOMIC DNA]</scope>
    <source>
        <strain evidence="3 4">QH-11</strain>
    </source>
</reference>
<keyword evidence="1" id="KW-0472">Membrane</keyword>
<feature type="transmembrane region" description="Helical" evidence="1">
    <location>
        <begin position="94"/>
        <end position="120"/>
    </location>
</feature>
<dbReference type="STRING" id="1136941.ACH46_00725"/>
<evidence type="ECO:0000313" key="3">
    <source>
        <dbReference type="EMBL" id="ALG83300.1"/>
    </source>
</evidence>
<dbReference type="Pfam" id="PF08378">
    <property type="entry name" value="NERD"/>
    <property type="match status" value="1"/>
</dbReference>
<proteinExistence type="predicted"/>
<feature type="domain" description="NERD" evidence="2">
    <location>
        <begin position="189"/>
        <end position="259"/>
    </location>
</feature>
<dbReference type="KEGG" id="goq:ACH46_00725"/>
<dbReference type="AlphaFoldDB" id="A0A0N9N8N3"/>
<organism evidence="3 4">
    <name type="scientific">Gordonia phthalatica</name>
    <dbReference type="NCBI Taxonomy" id="1136941"/>
    <lineage>
        <taxon>Bacteria</taxon>
        <taxon>Bacillati</taxon>
        <taxon>Actinomycetota</taxon>
        <taxon>Actinomycetes</taxon>
        <taxon>Mycobacteriales</taxon>
        <taxon>Gordoniaceae</taxon>
        <taxon>Gordonia</taxon>
    </lineage>
</organism>
<accession>A0A0N9N8N3</accession>
<name>A0A0N9N8N3_9ACTN</name>
<reference evidence="4" key="1">
    <citation type="submission" date="2015-06" db="EMBL/GenBank/DDBJ databases">
        <title>Complete genome sequence and metabolic analysis of phthalate degradation pathway in Gordonia sp. QH-11.</title>
        <authorList>
            <person name="Jin D."/>
            <person name="Kong X."/>
            <person name="Bai Z."/>
        </authorList>
    </citation>
    <scope>NUCLEOTIDE SEQUENCE [LARGE SCALE GENOMIC DNA]</scope>
    <source>
        <strain evidence="4">QH-11</strain>
    </source>
</reference>
<dbReference type="EMBL" id="CP011853">
    <property type="protein sequence ID" value="ALG83300.1"/>
    <property type="molecule type" value="Genomic_DNA"/>
</dbReference>
<dbReference type="InterPro" id="IPR011528">
    <property type="entry name" value="NERD"/>
</dbReference>
<feature type="transmembrane region" description="Helical" evidence="1">
    <location>
        <begin position="61"/>
        <end position="82"/>
    </location>
</feature>
<evidence type="ECO:0000259" key="2">
    <source>
        <dbReference type="Pfam" id="PF08378"/>
    </source>
</evidence>
<protein>
    <recommendedName>
        <fullName evidence="2">NERD domain-containing protein</fullName>
    </recommendedName>
</protein>